<dbReference type="AlphaFoldDB" id="A0A1H6E8U9"/>
<sequence>MNDTLRRALTDAGLSEADIATRLDVDPKTVQRWIAGRVPYPRYRSELARLLETEEADLWPRLKTSRPRVEQPGTEIIATYPHRSAVPRQAWQHLFQSADHEIGILVYAGLFLAEDLGLLRVIADKAREGVTVRILLGNPDGPRIADRGADEGLGDAMAAKIRNALVFYRPLCEIDGIAIRQHDTTLYTSIYRADDELMINPHVYGVPAAQAPVIHLHKASTSDMASTYLDSFERVWATSEPID</sequence>
<dbReference type="InterPro" id="IPR001387">
    <property type="entry name" value="Cro/C1-type_HTH"/>
</dbReference>
<dbReference type="GO" id="GO:0003677">
    <property type="term" value="F:DNA binding"/>
    <property type="evidence" value="ECO:0007669"/>
    <property type="project" value="InterPro"/>
</dbReference>
<feature type="domain" description="HTH cro/C1-type" evidence="1">
    <location>
        <begin position="5"/>
        <end position="58"/>
    </location>
</feature>
<evidence type="ECO:0000313" key="3">
    <source>
        <dbReference type="Proteomes" id="UP000236723"/>
    </source>
</evidence>
<dbReference type="PROSITE" id="PS50943">
    <property type="entry name" value="HTH_CROC1"/>
    <property type="match status" value="1"/>
</dbReference>
<dbReference type="RefSeq" id="WP_103944629.1">
    <property type="nucleotide sequence ID" value="NZ_FNVO01000038.1"/>
</dbReference>
<reference evidence="3" key="1">
    <citation type="submission" date="2016-10" db="EMBL/GenBank/DDBJ databases">
        <authorList>
            <person name="Varghese N."/>
            <person name="Submissions S."/>
        </authorList>
    </citation>
    <scope>NUCLEOTIDE SEQUENCE [LARGE SCALE GENOMIC DNA]</scope>
    <source>
        <strain evidence="3">DSM 43163</strain>
    </source>
</reference>
<dbReference type="EMBL" id="FNVO01000038">
    <property type="protein sequence ID" value="SEG93364.1"/>
    <property type="molecule type" value="Genomic_DNA"/>
</dbReference>
<organism evidence="2 3">
    <name type="scientific">Thermomonospora echinospora</name>
    <dbReference type="NCBI Taxonomy" id="1992"/>
    <lineage>
        <taxon>Bacteria</taxon>
        <taxon>Bacillati</taxon>
        <taxon>Actinomycetota</taxon>
        <taxon>Actinomycetes</taxon>
        <taxon>Streptosporangiales</taxon>
        <taxon>Thermomonosporaceae</taxon>
        <taxon>Thermomonospora</taxon>
    </lineage>
</organism>
<gene>
    <name evidence="2" type="ORF">SAMN04489712_13832</name>
</gene>
<dbReference type="OrthoDB" id="8438314at2"/>
<name>A0A1H6E8U9_9ACTN</name>
<dbReference type="CDD" id="cd00093">
    <property type="entry name" value="HTH_XRE"/>
    <property type="match status" value="1"/>
</dbReference>
<accession>A0A1H6E8U9</accession>
<evidence type="ECO:0000313" key="2">
    <source>
        <dbReference type="EMBL" id="SEG93364.1"/>
    </source>
</evidence>
<dbReference type="SUPFAM" id="SSF47413">
    <property type="entry name" value="lambda repressor-like DNA-binding domains"/>
    <property type="match status" value="1"/>
</dbReference>
<evidence type="ECO:0000259" key="1">
    <source>
        <dbReference type="PROSITE" id="PS50943"/>
    </source>
</evidence>
<protein>
    <recommendedName>
        <fullName evidence="1">HTH cro/C1-type domain-containing protein</fullName>
    </recommendedName>
</protein>
<dbReference type="InterPro" id="IPR010982">
    <property type="entry name" value="Lambda_DNA-bd_dom_sf"/>
</dbReference>
<keyword evidence="3" id="KW-1185">Reference proteome</keyword>
<dbReference type="Proteomes" id="UP000236723">
    <property type="component" value="Unassembled WGS sequence"/>
</dbReference>
<proteinExistence type="predicted"/>
<dbReference type="Gene3D" id="1.10.260.40">
    <property type="entry name" value="lambda repressor-like DNA-binding domains"/>
    <property type="match status" value="1"/>
</dbReference>